<reference evidence="6 7" key="1">
    <citation type="submission" date="2019-03" db="EMBL/GenBank/DDBJ databases">
        <title>Genomic Encyclopedia of Type Strains, Phase IV (KMG-IV): sequencing the most valuable type-strain genomes for metagenomic binning, comparative biology and taxonomic classification.</title>
        <authorList>
            <person name="Goeker M."/>
        </authorList>
    </citation>
    <scope>NUCLEOTIDE SEQUENCE [LARGE SCALE GENOMIC DNA]</scope>
    <source>
        <strain evidence="6 7">DSM 24591</strain>
    </source>
</reference>
<comment type="similarity">
    <text evidence="1">Belongs to the peptidase C40 family.</text>
</comment>
<organism evidence="6 7">
    <name type="scientific">Paralcaligenes ureilyticus</name>
    <dbReference type="NCBI Taxonomy" id="627131"/>
    <lineage>
        <taxon>Bacteria</taxon>
        <taxon>Pseudomonadati</taxon>
        <taxon>Pseudomonadota</taxon>
        <taxon>Betaproteobacteria</taxon>
        <taxon>Burkholderiales</taxon>
        <taxon>Alcaligenaceae</taxon>
        <taxon>Paralcaligenes</taxon>
    </lineage>
</organism>
<keyword evidence="7" id="KW-1185">Reference proteome</keyword>
<evidence type="ECO:0000256" key="3">
    <source>
        <dbReference type="ARBA" id="ARBA00022801"/>
    </source>
</evidence>
<dbReference type="EMBL" id="SMAJ01000007">
    <property type="protein sequence ID" value="TCT06982.1"/>
    <property type="molecule type" value="Genomic_DNA"/>
</dbReference>
<evidence type="ECO:0000256" key="1">
    <source>
        <dbReference type="ARBA" id="ARBA00007074"/>
    </source>
</evidence>
<protein>
    <submittedName>
        <fullName evidence="6">NlpC/P60 family protein</fullName>
    </submittedName>
</protein>
<dbReference type="PANTHER" id="PTHR47053:SF1">
    <property type="entry name" value="MUREIN DD-ENDOPEPTIDASE MEPH-RELATED"/>
    <property type="match status" value="1"/>
</dbReference>
<feature type="domain" description="NlpC/P60" evidence="5">
    <location>
        <begin position="34"/>
        <end position="158"/>
    </location>
</feature>
<dbReference type="Proteomes" id="UP000295525">
    <property type="component" value="Unassembled WGS sequence"/>
</dbReference>
<sequence length="158" mass="17104">MALLLVFLAGCATQSGLRSSSRNSYANRHIIIDGTKRSDVALTAMGLLGTRYRYGGSSPNTGFDCSGFIQYVFENAADAQLPHNTAEIAQISRPVSRSKLSVGDFVFFNTLNSSYSHMGIYIGDGQFINAPSSGGHVRIDALSSPYFAKRYEGARTLF</sequence>
<name>A0A4R3M1W0_9BURK</name>
<accession>A0A4R3M1W0</accession>
<evidence type="ECO:0000313" key="6">
    <source>
        <dbReference type="EMBL" id="TCT06982.1"/>
    </source>
</evidence>
<dbReference type="PANTHER" id="PTHR47053">
    <property type="entry name" value="MUREIN DD-ENDOPEPTIDASE MEPH-RELATED"/>
    <property type="match status" value="1"/>
</dbReference>
<keyword evidence="4" id="KW-0788">Thiol protease</keyword>
<evidence type="ECO:0000256" key="2">
    <source>
        <dbReference type="ARBA" id="ARBA00022670"/>
    </source>
</evidence>
<dbReference type="PROSITE" id="PS51935">
    <property type="entry name" value="NLPC_P60"/>
    <property type="match status" value="1"/>
</dbReference>
<gene>
    <name evidence="6" type="ORF">EDC26_10737</name>
</gene>
<dbReference type="AlphaFoldDB" id="A0A4R3M1W0"/>
<dbReference type="InterPro" id="IPR000064">
    <property type="entry name" value="NLP_P60_dom"/>
</dbReference>
<evidence type="ECO:0000256" key="4">
    <source>
        <dbReference type="ARBA" id="ARBA00022807"/>
    </source>
</evidence>
<dbReference type="InterPro" id="IPR038765">
    <property type="entry name" value="Papain-like_cys_pep_sf"/>
</dbReference>
<comment type="caution">
    <text evidence="6">The sequence shown here is derived from an EMBL/GenBank/DDBJ whole genome shotgun (WGS) entry which is preliminary data.</text>
</comment>
<dbReference type="Pfam" id="PF00877">
    <property type="entry name" value="NLPC_P60"/>
    <property type="match status" value="1"/>
</dbReference>
<dbReference type="Gene3D" id="3.90.1720.10">
    <property type="entry name" value="endopeptidase domain like (from Nostoc punctiforme)"/>
    <property type="match status" value="1"/>
</dbReference>
<keyword evidence="3" id="KW-0378">Hydrolase</keyword>
<proteinExistence type="inferred from homology"/>
<dbReference type="GO" id="GO:0008234">
    <property type="term" value="F:cysteine-type peptidase activity"/>
    <property type="evidence" value="ECO:0007669"/>
    <property type="project" value="UniProtKB-KW"/>
</dbReference>
<dbReference type="SUPFAM" id="SSF54001">
    <property type="entry name" value="Cysteine proteinases"/>
    <property type="match status" value="1"/>
</dbReference>
<evidence type="ECO:0000313" key="7">
    <source>
        <dbReference type="Proteomes" id="UP000295525"/>
    </source>
</evidence>
<keyword evidence="2" id="KW-0645">Protease</keyword>
<dbReference type="InterPro" id="IPR051202">
    <property type="entry name" value="Peptidase_C40"/>
</dbReference>
<evidence type="ECO:0000259" key="5">
    <source>
        <dbReference type="PROSITE" id="PS51935"/>
    </source>
</evidence>
<dbReference type="GO" id="GO:0006508">
    <property type="term" value="P:proteolysis"/>
    <property type="evidence" value="ECO:0007669"/>
    <property type="project" value="UniProtKB-KW"/>
</dbReference>